<sequence length="84" mass="10105">MSYHVCLYMISLATVDLCELCRYNLSDTATDQYSSLYSNVIKSECFLFRCNFRNFLYNNLVIFQIRVVFFCRLLNIMHAKFIFR</sequence>
<organism evidence="2 3">
    <name type="scientific">Gigaspora rosea</name>
    <dbReference type="NCBI Taxonomy" id="44941"/>
    <lineage>
        <taxon>Eukaryota</taxon>
        <taxon>Fungi</taxon>
        <taxon>Fungi incertae sedis</taxon>
        <taxon>Mucoromycota</taxon>
        <taxon>Glomeromycotina</taxon>
        <taxon>Glomeromycetes</taxon>
        <taxon>Diversisporales</taxon>
        <taxon>Gigasporaceae</taxon>
        <taxon>Gigaspora</taxon>
    </lineage>
</organism>
<comment type="caution">
    <text evidence="2">The sequence shown here is derived from an EMBL/GenBank/DDBJ whole genome shotgun (WGS) entry which is preliminary data.</text>
</comment>
<dbReference type="EMBL" id="QKWP01000042">
    <property type="protein sequence ID" value="RIB29260.1"/>
    <property type="molecule type" value="Genomic_DNA"/>
</dbReference>
<evidence type="ECO:0000313" key="3">
    <source>
        <dbReference type="Proteomes" id="UP000266673"/>
    </source>
</evidence>
<protein>
    <submittedName>
        <fullName evidence="2">Uncharacterized protein</fullName>
    </submittedName>
</protein>
<name>A0A397W3D9_9GLOM</name>
<evidence type="ECO:0000313" key="2">
    <source>
        <dbReference type="EMBL" id="RIB29260.1"/>
    </source>
</evidence>
<dbReference type="AlphaFoldDB" id="A0A397W3D9"/>
<keyword evidence="1" id="KW-0812">Transmembrane</keyword>
<keyword evidence="1" id="KW-0472">Membrane</keyword>
<reference evidence="2 3" key="1">
    <citation type="submission" date="2018-06" db="EMBL/GenBank/DDBJ databases">
        <title>Comparative genomics reveals the genomic features of Rhizophagus irregularis, R. cerebriforme, R. diaphanum and Gigaspora rosea, and their symbiotic lifestyle signature.</title>
        <authorList>
            <person name="Morin E."/>
            <person name="San Clemente H."/>
            <person name="Chen E.C.H."/>
            <person name="De La Providencia I."/>
            <person name="Hainaut M."/>
            <person name="Kuo A."/>
            <person name="Kohler A."/>
            <person name="Murat C."/>
            <person name="Tang N."/>
            <person name="Roy S."/>
            <person name="Loubradou J."/>
            <person name="Henrissat B."/>
            <person name="Grigoriev I.V."/>
            <person name="Corradi N."/>
            <person name="Roux C."/>
            <person name="Martin F.M."/>
        </authorList>
    </citation>
    <scope>NUCLEOTIDE SEQUENCE [LARGE SCALE GENOMIC DNA]</scope>
    <source>
        <strain evidence="2 3">DAOM 194757</strain>
    </source>
</reference>
<keyword evidence="1" id="KW-1133">Transmembrane helix</keyword>
<keyword evidence="3" id="KW-1185">Reference proteome</keyword>
<proteinExistence type="predicted"/>
<evidence type="ECO:0000256" key="1">
    <source>
        <dbReference type="SAM" id="Phobius"/>
    </source>
</evidence>
<dbReference type="Proteomes" id="UP000266673">
    <property type="component" value="Unassembled WGS sequence"/>
</dbReference>
<accession>A0A397W3D9</accession>
<feature type="transmembrane region" description="Helical" evidence="1">
    <location>
        <begin position="56"/>
        <end position="74"/>
    </location>
</feature>
<gene>
    <name evidence="2" type="ORF">C2G38_2057145</name>
</gene>